<feature type="domain" description="Cupin type-2" evidence="2">
    <location>
        <begin position="52"/>
        <end position="125"/>
    </location>
</feature>
<keyword evidence="1" id="KW-0732">Signal</keyword>
<name>A0A9Q3R297_9HYPH</name>
<dbReference type="CDD" id="cd02234">
    <property type="entry name" value="cupin_BLR7677-like"/>
    <property type="match status" value="1"/>
</dbReference>
<dbReference type="PANTHER" id="PTHR38599:SF1">
    <property type="entry name" value="CUPIN DOMAIN PROTEIN (AFU_ORTHOLOGUE AFUA_3G13620)"/>
    <property type="match status" value="1"/>
</dbReference>
<organism evidence="3 4">
    <name type="scientific">Rhizobium lentis</name>
    <dbReference type="NCBI Taxonomy" id="1138194"/>
    <lineage>
        <taxon>Bacteria</taxon>
        <taxon>Pseudomonadati</taxon>
        <taxon>Pseudomonadota</taxon>
        <taxon>Alphaproteobacteria</taxon>
        <taxon>Hyphomicrobiales</taxon>
        <taxon>Rhizobiaceae</taxon>
        <taxon>Rhizobium/Agrobacterium group</taxon>
        <taxon>Rhizobium</taxon>
    </lineage>
</organism>
<comment type="caution">
    <text evidence="3">The sequence shown here is derived from an EMBL/GenBank/DDBJ whole genome shotgun (WGS) entry which is preliminary data.</text>
</comment>
<accession>A0A9Q3R297</accession>
<dbReference type="InterPro" id="IPR011051">
    <property type="entry name" value="RmlC_Cupin_sf"/>
</dbReference>
<dbReference type="InterPro" id="IPR014710">
    <property type="entry name" value="RmlC-like_jellyroll"/>
</dbReference>
<sequence length="141" mass="15226">MKMKNLLPVAVAAMSWIMASQASAHDPRSETVTPRLREAIPNVPGKSLVAVEVDYEPGAASKPHTHAKSAFIYAYVLSGRVESKVNDGPARIYKVGEGWSEPPGAVHSISRNASQTEPARLLAIFVTDTSETKLTFPVKQN</sequence>
<evidence type="ECO:0000256" key="1">
    <source>
        <dbReference type="SAM" id="SignalP"/>
    </source>
</evidence>
<dbReference type="AlphaFoldDB" id="A0A9Q3R297"/>
<dbReference type="InterPro" id="IPR013096">
    <property type="entry name" value="Cupin_2"/>
</dbReference>
<dbReference type="Proteomes" id="UP000749740">
    <property type="component" value="Unassembled WGS sequence"/>
</dbReference>
<feature type="signal peptide" evidence="1">
    <location>
        <begin position="1"/>
        <end position="24"/>
    </location>
</feature>
<proteinExistence type="predicted"/>
<dbReference type="Gene3D" id="2.60.120.10">
    <property type="entry name" value="Jelly Rolls"/>
    <property type="match status" value="1"/>
</dbReference>
<feature type="chain" id="PRO_5040219363" evidence="1">
    <location>
        <begin position="25"/>
        <end position="141"/>
    </location>
</feature>
<dbReference type="SUPFAM" id="SSF51182">
    <property type="entry name" value="RmlC-like cupins"/>
    <property type="match status" value="1"/>
</dbReference>
<evidence type="ECO:0000313" key="4">
    <source>
        <dbReference type="Proteomes" id="UP000749740"/>
    </source>
</evidence>
<dbReference type="PANTHER" id="PTHR38599">
    <property type="entry name" value="CUPIN DOMAIN PROTEIN (AFU_ORTHOLOGUE AFUA_3G13620)"/>
    <property type="match status" value="1"/>
</dbReference>
<evidence type="ECO:0000259" key="2">
    <source>
        <dbReference type="Pfam" id="PF07883"/>
    </source>
</evidence>
<dbReference type="RefSeq" id="WP_183705514.1">
    <property type="nucleotide sequence ID" value="NZ_CP071455.1"/>
</dbReference>
<protein>
    <submittedName>
        <fullName evidence="3">Cupin domain-containing protein</fullName>
    </submittedName>
</protein>
<dbReference type="GeneID" id="66142899"/>
<dbReference type="Pfam" id="PF07883">
    <property type="entry name" value="Cupin_2"/>
    <property type="match status" value="1"/>
</dbReference>
<reference evidence="3" key="1">
    <citation type="submission" date="2020-04" db="EMBL/GenBank/DDBJ databases">
        <title>Global-level population genomics: horizontal gene transfer, symbiosis and evolution in Rhizobia.</title>
        <authorList>
            <person name="Gai Y."/>
        </authorList>
    </citation>
    <scope>NUCLEOTIDE SEQUENCE</scope>
    <source>
        <strain evidence="3">BLR57</strain>
    </source>
</reference>
<evidence type="ECO:0000313" key="3">
    <source>
        <dbReference type="EMBL" id="MBX5025807.1"/>
    </source>
</evidence>
<dbReference type="EMBL" id="JABDYC010000010">
    <property type="protein sequence ID" value="MBX5025807.1"/>
    <property type="molecule type" value="Genomic_DNA"/>
</dbReference>
<gene>
    <name evidence="3" type="ORF">HJB63_25145</name>
</gene>